<dbReference type="AlphaFoldDB" id="A0AAD9FJC3"/>
<evidence type="ECO:0008006" key="4">
    <source>
        <dbReference type="Google" id="ProtNLM"/>
    </source>
</evidence>
<reference evidence="2" key="1">
    <citation type="submission" date="2023-02" db="EMBL/GenBank/DDBJ databases">
        <title>Identification and recombinant expression of a fungal hydrolase from Papiliotrema laurentii that hydrolyzes apple cutin and clears colloidal polyester polyurethane.</title>
        <authorList>
            <consortium name="DOE Joint Genome Institute"/>
            <person name="Roman V.A."/>
            <person name="Bojanowski C."/>
            <person name="Crable B.R."/>
            <person name="Wagner D.N."/>
            <person name="Hung C.S."/>
            <person name="Nadeau L.J."/>
            <person name="Schratz L."/>
            <person name="Haridas S."/>
            <person name="Pangilinan J."/>
            <person name="Lipzen A."/>
            <person name="Na H."/>
            <person name="Yan M."/>
            <person name="Ng V."/>
            <person name="Grigoriev I.V."/>
            <person name="Spatafora J.W."/>
            <person name="Barlow D."/>
            <person name="Biffinger J."/>
            <person name="Kelley-Loughnane N."/>
            <person name="Varaljay V.A."/>
            <person name="Crookes-Goodson W.J."/>
        </authorList>
    </citation>
    <scope>NUCLEOTIDE SEQUENCE</scope>
    <source>
        <strain evidence="2">5307AH</strain>
    </source>
</reference>
<gene>
    <name evidence="2" type="ORF">DB88DRAFT_513444</name>
</gene>
<protein>
    <recommendedName>
        <fullName evidence="4">Myb-like domain-containing protein</fullName>
    </recommendedName>
</protein>
<comment type="caution">
    <text evidence="2">The sequence shown here is derived from an EMBL/GenBank/DDBJ whole genome shotgun (WGS) entry which is preliminary data.</text>
</comment>
<feature type="compositionally biased region" description="Basic and acidic residues" evidence="1">
    <location>
        <begin position="48"/>
        <end position="60"/>
    </location>
</feature>
<sequence length="120" mass="13024">MPKRPRSNTDSSAIDPALDLKPFLHDSDEDPPSSPCSEEKPRVKKSPKKDASKSPKEKGGQKTPWNAEEDAILVAILNDLIKSAIWPLIKADGRLVHRGSSGVQYHAKMLLSKGTGGKAK</sequence>
<evidence type="ECO:0000256" key="1">
    <source>
        <dbReference type="SAM" id="MobiDB-lite"/>
    </source>
</evidence>
<dbReference type="Proteomes" id="UP001182556">
    <property type="component" value="Unassembled WGS sequence"/>
</dbReference>
<evidence type="ECO:0000313" key="2">
    <source>
        <dbReference type="EMBL" id="KAK1921415.1"/>
    </source>
</evidence>
<keyword evidence="3" id="KW-1185">Reference proteome</keyword>
<dbReference type="EMBL" id="JAODAN010000011">
    <property type="protein sequence ID" value="KAK1921415.1"/>
    <property type="molecule type" value="Genomic_DNA"/>
</dbReference>
<accession>A0AAD9FJC3</accession>
<organism evidence="2 3">
    <name type="scientific">Papiliotrema laurentii</name>
    <name type="common">Cryptococcus laurentii</name>
    <dbReference type="NCBI Taxonomy" id="5418"/>
    <lineage>
        <taxon>Eukaryota</taxon>
        <taxon>Fungi</taxon>
        <taxon>Dikarya</taxon>
        <taxon>Basidiomycota</taxon>
        <taxon>Agaricomycotina</taxon>
        <taxon>Tremellomycetes</taxon>
        <taxon>Tremellales</taxon>
        <taxon>Rhynchogastremaceae</taxon>
        <taxon>Papiliotrema</taxon>
    </lineage>
</organism>
<evidence type="ECO:0000313" key="3">
    <source>
        <dbReference type="Proteomes" id="UP001182556"/>
    </source>
</evidence>
<feature type="region of interest" description="Disordered" evidence="1">
    <location>
        <begin position="1"/>
        <end position="67"/>
    </location>
</feature>
<proteinExistence type="predicted"/>
<name>A0AAD9FJC3_PAPLA</name>